<feature type="compositionally biased region" description="Basic and acidic residues" evidence="4">
    <location>
        <begin position="214"/>
        <end position="230"/>
    </location>
</feature>
<feature type="compositionally biased region" description="Polar residues" evidence="4">
    <location>
        <begin position="363"/>
        <end position="384"/>
    </location>
</feature>
<dbReference type="GO" id="GO:0006334">
    <property type="term" value="P:nucleosome assembly"/>
    <property type="evidence" value="ECO:0007669"/>
    <property type="project" value="TreeGrafter"/>
</dbReference>
<dbReference type="GO" id="GO:0006360">
    <property type="term" value="P:transcription by RNA polymerase I"/>
    <property type="evidence" value="ECO:0007669"/>
    <property type="project" value="TreeGrafter"/>
</dbReference>
<evidence type="ECO:0000259" key="5">
    <source>
        <dbReference type="Pfam" id="PF22878"/>
    </source>
</evidence>
<keyword evidence="6" id="KW-1185">Reference proteome</keyword>
<dbReference type="GO" id="GO:0005730">
    <property type="term" value="C:nucleolus"/>
    <property type="evidence" value="ECO:0007669"/>
    <property type="project" value="TreeGrafter"/>
</dbReference>
<accession>A0A6P8Q9T2</accession>
<dbReference type="InParanoid" id="A0A6P8Q9T2"/>
<dbReference type="AlphaFoldDB" id="A0A6P8Q9T2"/>
<feature type="compositionally biased region" description="Polar residues" evidence="4">
    <location>
        <begin position="314"/>
        <end position="329"/>
    </location>
</feature>
<dbReference type="Proteomes" id="UP000515159">
    <property type="component" value="Chromosome 19"/>
</dbReference>
<feature type="domain" description="SPT2 homolog N-terminal" evidence="5">
    <location>
        <begin position="1"/>
        <end position="90"/>
    </location>
</feature>
<evidence type="ECO:0000256" key="2">
    <source>
        <dbReference type="ARBA" id="ARBA00013786"/>
    </source>
</evidence>
<evidence type="ECO:0000313" key="6">
    <source>
        <dbReference type="Proteomes" id="UP000515159"/>
    </source>
</evidence>
<sequence length="734" mass="80597">MDYYNVLQVASQKQDKSNVTKRYSLVAGPPKKDPKVKGVQSAAVQAFLRRKEEEIKNKGLEEKRKKEQLLAKRKELNHDRKARAMASRTKDNFQGYNGIPIEEKPRKRRSRKEIEQELSQGTEEEYLTAEELYEYSQTDSDFQELDGYEEEEEPPKEVPKQRAEKKAPSQMNFEDLLKLAEVKQFEPVEIKVVKKTEERPMTAEELKEKEFLERKNKRSLYERERGKMENVKAVPLVMSSKQMSSQKDTQNITNSKSSVYKHSLTKGGLTGTEKTLKGPGSNEKYSHLNSSGSSNKKSDFSRVEKSDFSRVEKSGTSLKPSTSRASENGSVKLLHKGDHSKKKSAALSTKSEVVRIPPEIMASPSSVQPGKYSSTGSGKPSNNSVRERTGSLSVSGKEQSGGSQSSAPGRDRPNILSVPEKNSQGNVLKRSGNGSSSAPGRDQNSHCVSGKDRPRGSLYSVSGKDRPGGSLGSVSGKDRPGGSLGSVSGKDRPGGSLGFVSGKDRPGGSLGSVSGKDRPGGSLGSVFGKDRPGGSLGSVSGKDRPGGCLGSMSGKDRPGGSLGSVSGRPVTVSGWSNINTGIKPGLPVAPKPKCTVVSETISSKNLITRPSIGQMNERRPAPPGRPLPPITSAYKRKIEDDEDEWDSEMDDFIDDGGENQDEISKHIREIFGYDKSRYKDESDYTLRCMETNWKEQQKEESRSLRLGIKEDLEEQKREEAELKAKRQAKKLKAQ</sequence>
<feature type="compositionally biased region" description="Acidic residues" evidence="4">
    <location>
        <begin position="141"/>
        <end position="154"/>
    </location>
</feature>
<dbReference type="InterPro" id="IPR013256">
    <property type="entry name" value="Chromatin_SPT2"/>
</dbReference>
<feature type="compositionally biased region" description="Polar residues" evidence="4">
    <location>
        <begin position="239"/>
        <end position="260"/>
    </location>
</feature>
<dbReference type="OrthoDB" id="6259853at2759"/>
<proteinExistence type="inferred from homology"/>
<dbReference type="FunCoup" id="A0A6P8Q9T2">
    <property type="interactions" value="2463"/>
</dbReference>
<feature type="compositionally biased region" description="Low complexity" evidence="4">
    <location>
        <begin position="393"/>
        <end position="406"/>
    </location>
</feature>
<keyword evidence="3" id="KW-0175">Coiled coil</keyword>
<dbReference type="GO" id="GO:0042393">
    <property type="term" value="F:histone binding"/>
    <property type="evidence" value="ECO:0007669"/>
    <property type="project" value="TreeGrafter"/>
</dbReference>
<feature type="region of interest" description="Disordered" evidence="4">
    <location>
        <begin position="691"/>
        <end position="734"/>
    </location>
</feature>
<protein>
    <recommendedName>
        <fullName evidence="2">Protein SPT2 homolog</fullName>
    </recommendedName>
</protein>
<dbReference type="CTD" id="144108"/>
<feature type="compositionally biased region" description="Basic and acidic residues" evidence="4">
    <location>
        <begin position="692"/>
        <end position="724"/>
    </location>
</feature>
<feature type="region of interest" description="Disordered" evidence="4">
    <location>
        <begin position="72"/>
        <end position="170"/>
    </location>
</feature>
<reference evidence="7" key="1">
    <citation type="submission" date="2025-08" db="UniProtKB">
        <authorList>
            <consortium name="RefSeq"/>
        </authorList>
    </citation>
    <scope>IDENTIFICATION</scope>
</reference>
<dbReference type="Pfam" id="PF22878">
    <property type="entry name" value="SPT2_N"/>
    <property type="match status" value="1"/>
</dbReference>
<dbReference type="PANTHER" id="PTHR22691">
    <property type="entry name" value="YEAST SPT2-RELATED"/>
    <property type="match status" value="1"/>
</dbReference>
<feature type="compositionally biased region" description="Basic and acidic residues" evidence="4">
    <location>
        <begin position="155"/>
        <end position="167"/>
    </location>
</feature>
<evidence type="ECO:0000313" key="7">
    <source>
        <dbReference type="RefSeq" id="XP_033783948.1"/>
    </source>
</evidence>
<dbReference type="InterPro" id="IPR054552">
    <property type="entry name" value="SPT2_N"/>
</dbReference>
<dbReference type="GeneID" id="117352046"/>
<dbReference type="GO" id="GO:0003677">
    <property type="term" value="F:DNA binding"/>
    <property type="evidence" value="ECO:0007669"/>
    <property type="project" value="TreeGrafter"/>
</dbReference>
<comment type="similarity">
    <text evidence="1">Belongs to the SPT2 family.</text>
</comment>
<organism evidence="6 7">
    <name type="scientific">Geotrypetes seraphini</name>
    <name type="common">Gaboon caecilian</name>
    <name type="synonym">Caecilia seraphini</name>
    <dbReference type="NCBI Taxonomy" id="260995"/>
    <lineage>
        <taxon>Eukaryota</taxon>
        <taxon>Metazoa</taxon>
        <taxon>Chordata</taxon>
        <taxon>Craniata</taxon>
        <taxon>Vertebrata</taxon>
        <taxon>Euteleostomi</taxon>
        <taxon>Amphibia</taxon>
        <taxon>Gymnophiona</taxon>
        <taxon>Geotrypetes</taxon>
    </lineage>
</organism>
<feature type="compositionally biased region" description="Acidic residues" evidence="4">
    <location>
        <begin position="122"/>
        <end position="133"/>
    </location>
</feature>
<feature type="region of interest" description="Disordered" evidence="4">
    <location>
        <begin position="214"/>
        <end position="661"/>
    </location>
</feature>
<feature type="compositionally biased region" description="Polar residues" evidence="4">
    <location>
        <begin position="597"/>
        <end position="614"/>
    </location>
</feature>
<dbReference type="KEGG" id="gsh:117352046"/>
<feature type="compositionally biased region" description="Acidic residues" evidence="4">
    <location>
        <begin position="640"/>
        <end position="661"/>
    </location>
</feature>
<dbReference type="RefSeq" id="XP_033783948.1">
    <property type="nucleotide sequence ID" value="XM_033928057.1"/>
</dbReference>
<gene>
    <name evidence="7" type="primary">SPTY2D1</name>
</gene>
<evidence type="ECO:0000256" key="1">
    <source>
        <dbReference type="ARBA" id="ARBA00006461"/>
    </source>
</evidence>
<dbReference type="SMART" id="SM00784">
    <property type="entry name" value="SPT2"/>
    <property type="match status" value="1"/>
</dbReference>
<feature type="compositionally biased region" description="Polar residues" evidence="4">
    <location>
        <begin position="420"/>
        <end position="438"/>
    </location>
</feature>
<evidence type="ECO:0000256" key="4">
    <source>
        <dbReference type="SAM" id="MobiDB-lite"/>
    </source>
</evidence>
<name>A0A6P8Q9T2_GEOSA</name>
<dbReference type="Pfam" id="PF08243">
    <property type="entry name" value="SPT2"/>
    <property type="match status" value="1"/>
</dbReference>
<evidence type="ECO:0000256" key="3">
    <source>
        <dbReference type="ARBA" id="ARBA00023054"/>
    </source>
</evidence>
<feature type="compositionally biased region" description="Basic residues" evidence="4">
    <location>
        <begin position="725"/>
        <end position="734"/>
    </location>
</feature>
<dbReference type="PANTHER" id="PTHR22691:SF8">
    <property type="entry name" value="PROTEIN SPT2 HOMOLOG"/>
    <property type="match status" value="1"/>
</dbReference>
<feature type="compositionally biased region" description="Basic and acidic residues" evidence="4">
    <location>
        <begin position="296"/>
        <end position="313"/>
    </location>
</feature>